<dbReference type="Proteomes" id="UP000291116">
    <property type="component" value="Unassembled WGS sequence"/>
</dbReference>
<dbReference type="OrthoDB" id="1684102at2759"/>
<dbReference type="EMBL" id="CAACVS010000013">
    <property type="protein sequence ID" value="VEU33898.1"/>
    <property type="molecule type" value="Genomic_DNA"/>
</dbReference>
<keyword evidence="8" id="KW-1185">Reference proteome</keyword>
<dbReference type="Pfam" id="PF01490">
    <property type="entry name" value="Aa_trans"/>
    <property type="match status" value="1"/>
</dbReference>
<evidence type="ECO:0000256" key="2">
    <source>
        <dbReference type="ARBA" id="ARBA00022692"/>
    </source>
</evidence>
<sequence length="127" mass="13840">MAYSTAVIFTFPLQNFPSLEIATRSIATVMSNNCGKRTTWLQNRSVISSFLVFLLALVGVATMESLDKVVSLMGGLLGCPLAFIFPPLIHNKIDPNISAGRKRENWIIVGLGFCAMVVATMTTLATW</sequence>
<dbReference type="PANTHER" id="PTHR22950">
    <property type="entry name" value="AMINO ACID TRANSPORTER"/>
    <property type="match status" value="1"/>
</dbReference>
<keyword evidence="4 5" id="KW-0472">Membrane</keyword>
<comment type="subcellular location">
    <subcellularLocation>
        <location evidence="1">Membrane</location>
        <topology evidence="1">Multi-pass membrane protein</topology>
    </subcellularLocation>
</comment>
<dbReference type="PANTHER" id="PTHR22950:SF666">
    <property type="entry name" value="VACUOLAR AMINO ACID TRANSPORTER 4"/>
    <property type="match status" value="1"/>
</dbReference>
<organism evidence="7 8">
    <name type="scientific">Pseudo-nitzschia multistriata</name>
    <dbReference type="NCBI Taxonomy" id="183589"/>
    <lineage>
        <taxon>Eukaryota</taxon>
        <taxon>Sar</taxon>
        <taxon>Stramenopiles</taxon>
        <taxon>Ochrophyta</taxon>
        <taxon>Bacillariophyta</taxon>
        <taxon>Bacillariophyceae</taxon>
        <taxon>Bacillariophycidae</taxon>
        <taxon>Bacillariales</taxon>
        <taxon>Bacillariaceae</taxon>
        <taxon>Pseudo-nitzschia</taxon>
    </lineage>
</organism>
<protein>
    <recommendedName>
        <fullName evidence="6">Amino acid transporter transmembrane domain-containing protein</fullName>
    </recommendedName>
</protein>
<name>A0A448YVV0_9STRA</name>
<dbReference type="InterPro" id="IPR013057">
    <property type="entry name" value="AA_transpt_TM"/>
</dbReference>
<evidence type="ECO:0000313" key="8">
    <source>
        <dbReference type="Proteomes" id="UP000291116"/>
    </source>
</evidence>
<keyword evidence="3 5" id="KW-1133">Transmembrane helix</keyword>
<feature type="transmembrane region" description="Helical" evidence="5">
    <location>
        <begin position="69"/>
        <end position="85"/>
    </location>
</feature>
<feature type="domain" description="Amino acid transporter transmembrane" evidence="6">
    <location>
        <begin position="2"/>
        <end position="122"/>
    </location>
</feature>
<evidence type="ECO:0000259" key="6">
    <source>
        <dbReference type="Pfam" id="PF01490"/>
    </source>
</evidence>
<evidence type="ECO:0000313" key="7">
    <source>
        <dbReference type="EMBL" id="VEU33898.1"/>
    </source>
</evidence>
<dbReference type="GO" id="GO:0016020">
    <property type="term" value="C:membrane"/>
    <property type="evidence" value="ECO:0007669"/>
    <property type="project" value="UniProtKB-SubCell"/>
</dbReference>
<evidence type="ECO:0000256" key="5">
    <source>
        <dbReference type="SAM" id="Phobius"/>
    </source>
</evidence>
<keyword evidence="2 5" id="KW-0812">Transmembrane</keyword>
<evidence type="ECO:0000256" key="1">
    <source>
        <dbReference type="ARBA" id="ARBA00004141"/>
    </source>
</evidence>
<feature type="transmembrane region" description="Helical" evidence="5">
    <location>
        <begin position="106"/>
        <end position="125"/>
    </location>
</feature>
<dbReference type="GO" id="GO:0015179">
    <property type="term" value="F:L-amino acid transmembrane transporter activity"/>
    <property type="evidence" value="ECO:0007669"/>
    <property type="project" value="TreeGrafter"/>
</dbReference>
<reference evidence="7 8" key="1">
    <citation type="submission" date="2019-01" db="EMBL/GenBank/DDBJ databases">
        <authorList>
            <person name="Ferrante I. M."/>
        </authorList>
    </citation>
    <scope>NUCLEOTIDE SEQUENCE [LARGE SCALE GENOMIC DNA]</scope>
    <source>
        <strain evidence="7 8">B856</strain>
    </source>
</reference>
<evidence type="ECO:0000256" key="4">
    <source>
        <dbReference type="ARBA" id="ARBA00023136"/>
    </source>
</evidence>
<gene>
    <name evidence="7" type="ORF">PSNMU_V1.4_AUG-EV-PASAV3_0005880</name>
</gene>
<proteinExistence type="predicted"/>
<feature type="transmembrane region" description="Helical" evidence="5">
    <location>
        <begin position="46"/>
        <end position="63"/>
    </location>
</feature>
<evidence type="ECO:0000256" key="3">
    <source>
        <dbReference type="ARBA" id="ARBA00022989"/>
    </source>
</evidence>
<accession>A0A448YVV0</accession>
<dbReference type="AlphaFoldDB" id="A0A448YVV0"/>